<gene>
    <name evidence="14" type="ORF">AMSG_09027</name>
</gene>
<dbReference type="AlphaFoldDB" id="A0A0L0DKN5"/>
<sequence>MLGFRNNAGKVDGGYADRLRKARRNAADALRAAELARDRANARLTAVRKARGKDAERKGLDAGLAQYNIIRELGAGTFGTARLAQRTRGDGRSEMVVIKEVDAMTGNARLEARNEVRVLRKLKHPFIVRYLGSHTTTGKLHIVMEYASGGDLHQRIEAQLKRRKYFSEKQAMTWICQILLALDHMHSKAKILHRDLKSKNVFVDKNGAVKLGDFGLSKVLAHTLERRRTRTGTPLYMSPELIKGEPYDGSADMWALGCLIYQILALRMPFRGANMVQLSANILKGSFPSIPDHYSPKLAQIVADLLQSDPSSRPTCRDLLRRPYVQRWLYRVVLDKPSPSSKTQTKTKTAAPAAAPTPAPAAYVADSNESDESDDDDLGGTVVRVVSAVTPEAPDVPDVATRGAQVTATRVPRASPGRRIAPASPALTPRYRYRPTLILPHLQPPPPPYDGRRY</sequence>
<feature type="domain" description="Protein kinase" evidence="13">
    <location>
        <begin position="67"/>
        <end position="325"/>
    </location>
</feature>
<keyword evidence="4 9" id="KW-0547">Nucleotide-binding</keyword>
<evidence type="ECO:0000256" key="9">
    <source>
        <dbReference type="PROSITE-ProRule" id="PRU10141"/>
    </source>
</evidence>
<evidence type="ECO:0000259" key="13">
    <source>
        <dbReference type="PROSITE" id="PS50011"/>
    </source>
</evidence>
<evidence type="ECO:0000256" key="4">
    <source>
        <dbReference type="ARBA" id="ARBA00022741"/>
    </source>
</evidence>
<keyword evidence="5 14" id="KW-0418">Kinase</keyword>
<keyword evidence="3" id="KW-0808">Transferase</keyword>
<dbReference type="EC" id="2.7.11.1" evidence="1"/>
<dbReference type="FunFam" id="1.10.510.10:FF:000571">
    <property type="entry name" value="Maternal embryonic leucine zipper kinase"/>
    <property type="match status" value="1"/>
</dbReference>
<proteinExistence type="inferred from homology"/>
<name>A0A0L0DKN5_THETB</name>
<comment type="catalytic activity">
    <reaction evidence="8">
        <text>L-seryl-[protein] + ATP = O-phospho-L-seryl-[protein] + ADP + H(+)</text>
        <dbReference type="Rhea" id="RHEA:17989"/>
        <dbReference type="Rhea" id="RHEA-COMP:9863"/>
        <dbReference type="Rhea" id="RHEA-COMP:11604"/>
        <dbReference type="ChEBI" id="CHEBI:15378"/>
        <dbReference type="ChEBI" id="CHEBI:29999"/>
        <dbReference type="ChEBI" id="CHEBI:30616"/>
        <dbReference type="ChEBI" id="CHEBI:83421"/>
        <dbReference type="ChEBI" id="CHEBI:456216"/>
        <dbReference type="EC" id="2.7.11.1"/>
    </reaction>
</comment>
<organism evidence="14 15">
    <name type="scientific">Thecamonas trahens ATCC 50062</name>
    <dbReference type="NCBI Taxonomy" id="461836"/>
    <lineage>
        <taxon>Eukaryota</taxon>
        <taxon>Apusozoa</taxon>
        <taxon>Apusomonadida</taxon>
        <taxon>Apusomonadidae</taxon>
        <taxon>Thecamonas</taxon>
    </lineage>
</organism>
<dbReference type="InterPro" id="IPR017441">
    <property type="entry name" value="Protein_kinase_ATP_BS"/>
</dbReference>
<dbReference type="PANTHER" id="PTHR44899">
    <property type="entry name" value="CAMK FAMILY PROTEIN KINASE"/>
    <property type="match status" value="1"/>
</dbReference>
<feature type="region of interest" description="Disordered" evidence="12">
    <location>
        <begin position="394"/>
        <end position="427"/>
    </location>
</feature>
<dbReference type="OrthoDB" id="248923at2759"/>
<keyword evidence="2 10" id="KW-0723">Serine/threonine-protein kinase</keyword>
<dbReference type="InterPro" id="IPR008271">
    <property type="entry name" value="Ser/Thr_kinase_AS"/>
</dbReference>
<evidence type="ECO:0000256" key="8">
    <source>
        <dbReference type="ARBA" id="ARBA00048679"/>
    </source>
</evidence>
<dbReference type="InterPro" id="IPR011009">
    <property type="entry name" value="Kinase-like_dom_sf"/>
</dbReference>
<feature type="compositionally biased region" description="Acidic residues" evidence="12">
    <location>
        <begin position="368"/>
        <end position="377"/>
    </location>
</feature>
<dbReference type="Proteomes" id="UP000054408">
    <property type="component" value="Unassembled WGS sequence"/>
</dbReference>
<evidence type="ECO:0000256" key="3">
    <source>
        <dbReference type="ARBA" id="ARBA00022679"/>
    </source>
</evidence>
<dbReference type="eggNOG" id="KOG0589">
    <property type="taxonomic scope" value="Eukaryota"/>
</dbReference>
<keyword evidence="11" id="KW-0175">Coiled coil</keyword>
<dbReference type="STRING" id="461836.A0A0L0DKN5"/>
<comment type="catalytic activity">
    <reaction evidence="7">
        <text>L-threonyl-[protein] + ATP = O-phospho-L-threonyl-[protein] + ADP + H(+)</text>
        <dbReference type="Rhea" id="RHEA:46608"/>
        <dbReference type="Rhea" id="RHEA-COMP:11060"/>
        <dbReference type="Rhea" id="RHEA-COMP:11605"/>
        <dbReference type="ChEBI" id="CHEBI:15378"/>
        <dbReference type="ChEBI" id="CHEBI:30013"/>
        <dbReference type="ChEBI" id="CHEBI:30616"/>
        <dbReference type="ChEBI" id="CHEBI:61977"/>
        <dbReference type="ChEBI" id="CHEBI:456216"/>
        <dbReference type="EC" id="2.7.11.1"/>
    </reaction>
</comment>
<reference evidence="14 15" key="1">
    <citation type="submission" date="2010-05" db="EMBL/GenBank/DDBJ databases">
        <title>The Genome Sequence of Thecamonas trahens ATCC 50062.</title>
        <authorList>
            <consortium name="The Broad Institute Genome Sequencing Platform"/>
            <person name="Russ C."/>
            <person name="Cuomo C."/>
            <person name="Shea T."/>
            <person name="Young S.K."/>
            <person name="Zeng Q."/>
            <person name="Koehrsen M."/>
            <person name="Haas B."/>
            <person name="Borodovsky M."/>
            <person name="Guigo R."/>
            <person name="Alvarado L."/>
            <person name="Berlin A."/>
            <person name="Bochicchio J."/>
            <person name="Borenstein D."/>
            <person name="Chapman S."/>
            <person name="Chen Z."/>
            <person name="Freedman E."/>
            <person name="Gellesch M."/>
            <person name="Goldberg J."/>
            <person name="Griggs A."/>
            <person name="Gujja S."/>
            <person name="Heilman E."/>
            <person name="Heiman D."/>
            <person name="Hepburn T."/>
            <person name="Howarth C."/>
            <person name="Jen D."/>
            <person name="Larson L."/>
            <person name="Mehta T."/>
            <person name="Park D."/>
            <person name="Pearson M."/>
            <person name="Roberts A."/>
            <person name="Saif S."/>
            <person name="Shenoy N."/>
            <person name="Sisk P."/>
            <person name="Stolte C."/>
            <person name="Sykes S."/>
            <person name="Thomson T."/>
            <person name="Walk T."/>
            <person name="White J."/>
            <person name="Yandava C."/>
            <person name="Burger G."/>
            <person name="Gray M.W."/>
            <person name="Holland P.W.H."/>
            <person name="King N."/>
            <person name="Lang F.B.F."/>
            <person name="Roger A.J."/>
            <person name="Ruiz-Trillo I."/>
            <person name="Lander E."/>
            <person name="Nusbaum C."/>
        </authorList>
    </citation>
    <scope>NUCLEOTIDE SEQUENCE [LARGE SCALE GENOMIC DNA]</scope>
    <source>
        <strain evidence="14 15">ATCC 50062</strain>
    </source>
</reference>
<evidence type="ECO:0000256" key="6">
    <source>
        <dbReference type="ARBA" id="ARBA00022840"/>
    </source>
</evidence>
<evidence type="ECO:0000256" key="11">
    <source>
        <dbReference type="SAM" id="Coils"/>
    </source>
</evidence>
<dbReference type="OMA" id="EDMCERI"/>
<feature type="compositionally biased region" description="Pro residues" evidence="12">
    <location>
        <begin position="442"/>
        <end position="454"/>
    </location>
</feature>
<dbReference type="GeneID" id="25567579"/>
<evidence type="ECO:0000313" key="14">
    <source>
        <dbReference type="EMBL" id="KNC52872.1"/>
    </source>
</evidence>
<keyword evidence="6 9" id="KW-0067">ATP-binding</keyword>
<dbReference type="Pfam" id="PF00069">
    <property type="entry name" value="Pkinase"/>
    <property type="match status" value="1"/>
</dbReference>
<feature type="coiled-coil region" evidence="11">
    <location>
        <begin position="16"/>
        <end position="50"/>
    </location>
</feature>
<evidence type="ECO:0000313" key="15">
    <source>
        <dbReference type="Proteomes" id="UP000054408"/>
    </source>
</evidence>
<evidence type="ECO:0000256" key="2">
    <source>
        <dbReference type="ARBA" id="ARBA00022527"/>
    </source>
</evidence>
<evidence type="ECO:0000256" key="1">
    <source>
        <dbReference type="ARBA" id="ARBA00012513"/>
    </source>
</evidence>
<feature type="region of interest" description="Disordered" evidence="12">
    <location>
        <begin position="435"/>
        <end position="454"/>
    </location>
</feature>
<dbReference type="PROSITE" id="PS00108">
    <property type="entry name" value="PROTEIN_KINASE_ST"/>
    <property type="match status" value="1"/>
</dbReference>
<feature type="binding site" evidence="9">
    <location>
        <position position="99"/>
    </location>
    <ligand>
        <name>ATP</name>
        <dbReference type="ChEBI" id="CHEBI:30616"/>
    </ligand>
</feature>
<dbReference type="SMART" id="SM00220">
    <property type="entry name" value="S_TKc"/>
    <property type="match status" value="1"/>
</dbReference>
<dbReference type="GO" id="GO:0004674">
    <property type="term" value="F:protein serine/threonine kinase activity"/>
    <property type="evidence" value="ECO:0007669"/>
    <property type="project" value="UniProtKB-KW"/>
</dbReference>
<evidence type="ECO:0000256" key="7">
    <source>
        <dbReference type="ARBA" id="ARBA00047899"/>
    </source>
</evidence>
<dbReference type="EMBL" id="GL349476">
    <property type="protein sequence ID" value="KNC52872.1"/>
    <property type="molecule type" value="Genomic_DNA"/>
</dbReference>
<evidence type="ECO:0000256" key="5">
    <source>
        <dbReference type="ARBA" id="ARBA00022777"/>
    </source>
</evidence>
<evidence type="ECO:0000256" key="10">
    <source>
        <dbReference type="RuleBase" id="RU000304"/>
    </source>
</evidence>
<feature type="region of interest" description="Disordered" evidence="12">
    <location>
        <begin position="337"/>
        <end position="377"/>
    </location>
</feature>
<evidence type="ECO:0000256" key="12">
    <source>
        <dbReference type="SAM" id="MobiDB-lite"/>
    </source>
</evidence>
<dbReference type="PROSITE" id="PS50011">
    <property type="entry name" value="PROTEIN_KINASE_DOM"/>
    <property type="match status" value="1"/>
</dbReference>
<dbReference type="RefSeq" id="XP_013754971.1">
    <property type="nucleotide sequence ID" value="XM_013899517.1"/>
</dbReference>
<comment type="similarity">
    <text evidence="10">Belongs to the protein kinase superfamily.</text>
</comment>
<feature type="compositionally biased region" description="Low complexity" evidence="12">
    <location>
        <begin position="337"/>
        <end position="362"/>
    </location>
</feature>
<dbReference type="PROSITE" id="PS00107">
    <property type="entry name" value="PROTEIN_KINASE_ATP"/>
    <property type="match status" value="1"/>
</dbReference>
<keyword evidence="15" id="KW-1185">Reference proteome</keyword>
<dbReference type="InterPro" id="IPR051131">
    <property type="entry name" value="NEK_Ser/Thr_kinase_NIMA"/>
</dbReference>
<accession>A0A0L0DKN5</accession>
<dbReference type="CDD" id="cd08215">
    <property type="entry name" value="STKc_Nek"/>
    <property type="match status" value="1"/>
</dbReference>
<dbReference type="Gene3D" id="1.10.510.10">
    <property type="entry name" value="Transferase(Phosphotransferase) domain 1"/>
    <property type="match status" value="1"/>
</dbReference>
<dbReference type="SUPFAM" id="SSF56112">
    <property type="entry name" value="Protein kinase-like (PK-like)"/>
    <property type="match status" value="1"/>
</dbReference>
<dbReference type="PANTHER" id="PTHR44899:SF3">
    <property type="entry name" value="SERINE_THREONINE-PROTEIN KINASE NEK1"/>
    <property type="match status" value="1"/>
</dbReference>
<dbReference type="InterPro" id="IPR000719">
    <property type="entry name" value="Prot_kinase_dom"/>
</dbReference>
<dbReference type="GO" id="GO:0005524">
    <property type="term" value="F:ATP binding"/>
    <property type="evidence" value="ECO:0007669"/>
    <property type="project" value="UniProtKB-UniRule"/>
</dbReference>
<protein>
    <recommendedName>
        <fullName evidence="1">non-specific serine/threonine protein kinase</fullName>
        <ecNumber evidence="1">2.7.11.1</ecNumber>
    </recommendedName>
</protein>